<evidence type="ECO:0000256" key="1">
    <source>
        <dbReference type="SAM" id="MobiDB-lite"/>
    </source>
</evidence>
<feature type="compositionally biased region" description="Basic and acidic residues" evidence="1">
    <location>
        <begin position="1"/>
        <end position="10"/>
    </location>
</feature>
<dbReference type="AlphaFoldDB" id="A0A212DAW4"/>
<organism evidence="2 3">
    <name type="scientific">Cervus elaphus hippelaphus</name>
    <name type="common">European red deer</name>
    <dbReference type="NCBI Taxonomy" id="46360"/>
    <lineage>
        <taxon>Eukaryota</taxon>
        <taxon>Metazoa</taxon>
        <taxon>Chordata</taxon>
        <taxon>Craniata</taxon>
        <taxon>Vertebrata</taxon>
        <taxon>Euteleostomi</taxon>
        <taxon>Mammalia</taxon>
        <taxon>Eutheria</taxon>
        <taxon>Laurasiatheria</taxon>
        <taxon>Artiodactyla</taxon>
        <taxon>Ruminantia</taxon>
        <taxon>Pecora</taxon>
        <taxon>Cervidae</taxon>
        <taxon>Cervinae</taxon>
        <taxon>Cervus</taxon>
    </lineage>
</organism>
<feature type="non-terminal residue" evidence="2">
    <location>
        <position position="114"/>
    </location>
</feature>
<feature type="region of interest" description="Disordered" evidence="1">
    <location>
        <begin position="1"/>
        <end position="20"/>
    </location>
</feature>
<comment type="caution">
    <text evidence="2">The sequence shown here is derived from an EMBL/GenBank/DDBJ whole genome shotgun (WGS) entry which is preliminary data.</text>
</comment>
<dbReference type="Proteomes" id="UP000242450">
    <property type="component" value="Chromosome 5"/>
</dbReference>
<protein>
    <submittedName>
        <fullName evidence="2">Uncharacterized protein</fullName>
    </submittedName>
</protein>
<feature type="non-terminal residue" evidence="2">
    <location>
        <position position="1"/>
    </location>
</feature>
<evidence type="ECO:0000313" key="2">
    <source>
        <dbReference type="EMBL" id="OWK15389.1"/>
    </source>
</evidence>
<gene>
    <name evidence="2" type="ORF">Celaphus_00000836</name>
</gene>
<reference evidence="2 3" key="1">
    <citation type="journal article" date="2018" name="Mol. Genet. Genomics">
        <title>The red deer Cervus elaphus genome CerEla1.0: sequencing, annotating, genes, and chromosomes.</title>
        <authorList>
            <person name="Bana N.A."/>
            <person name="Nyiri A."/>
            <person name="Nagy J."/>
            <person name="Frank K."/>
            <person name="Nagy T."/>
            <person name="Steger V."/>
            <person name="Schiller M."/>
            <person name="Lakatos P."/>
            <person name="Sugar L."/>
            <person name="Horn P."/>
            <person name="Barta E."/>
            <person name="Orosz L."/>
        </authorList>
    </citation>
    <scope>NUCLEOTIDE SEQUENCE [LARGE SCALE GENOMIC DNA]</scope>
    <source>
        <strain evidence="2">Hungarian</strain>
    </source>
</reference>
<proteinExistence type="predicted"/>
<name>A0A212DAW4_CEREH</name>
<evidence type="ECO:0000313" key="3">
    <source>
        <dbReference type="Proteomes" id="UP000242450"/>
    </source>
</evidence>
<sequence length="114" mass="12377">LRRPGRRDQGEALAPPSGCSHAAQQWAVIGPGRCNRSLCVTTPPADRRLEPVCAGRWEETAPPAVGIGRTDLLPYPQHPPTQHQLKLPVEELLPSAPGFEEEEEEKELLSPSSG</sequence>
<accession>A0A212DAW4</accession>
<dbReference type="EMBL" id="MKHE01000005">
    <property type="protein sequence ID" value="OWK15389.1"/>
    <property type="molecule type" value="Genomic_DNA"/>
</dbReference>
<keyword evidence="3" id="KW-1185">Reference proteome</keyword>